<keyword evidence="2" id="KW-1185">Reference proteome</keyword>
<dbReference type="EMBL" id="AP022612">
    <property type="protein sequence ID" value="BBZ33574.1"/>
    <property type="molecule type" value="Genomic_DNA"/>
</dbReference>
<protein>
    <submittedName>
        <fullName evidence="1">Uncharacterized protein</fullName>
    </submittedName>
</protein>
<gene>
    <name evidence="1" type="ORF">MCNF_21790</name>
</gene>
<dbReference type="RefSeq" id="WP_085150947.1">
    <property type="nucleotide sequence ID" value="NZ_AP022612.1"/>
</dbReference>
<organism evidence="1 2">
    <name type="scientific">Mycolicibacterium confluentis</name>
    <dbReference type="NCBI Taxonomy" id="28047"/>
    <lineage>
        <taxon>Bacteria</taxon>
        <taxon>Bacillati</taxon>
        <taxon>Actinomycetota</taxon>
        <taxon>Actinomycetes</taxon>
        <taxon>Mycobacteriales</taxon>
        <taxon>Mycobacteriaceae</taxon>
        <taxon>Mycolicibacterium</taxon>
    </lineage>
</organism>
<dbReference type="Proteomes" id="UP000466931">
    <property type="component" value="Chromosome"/>
</dbReference>
<accession>A0A7I7XWP8</accession>
<reference evidence="1" key="1">
    <citation type="journal article" date="2019" name="Emerg. Microbes Infect.">
        <title>Comprehensive subspecies identification of 175 nontuberculous mycobacteria species based on 7547 genomic profiles.</title>
        <authorList>
            <person name="Matsumoto Y."/>
            <person name="Kinjo T."/>
            <person name="Motooka D."/>
            <person name="Nabeya D."/>
            <person name="Jung N."/>
            <person name="Uechi K."/>
            <person name="Horii T."/>
            <person name="Iida T."/>
            <person name="Fujita J."/>
            <person name="Nakamura S."/>
        </authorList>
    </citation>
    <scope>NUCLEOTIDE SEQUENCE [LARGE SCALE GENOMIC DNA]</scope>
    <source>
        <strain evidence="1">JCM 13671</strain>
    </source>
</reference>
<evidence type="ECO:0000313" key="2">
    <source>
        <dbReference type="Proteomes" id="UP000466931"/>
    </source>
</evidence>
<dbReference type="PANTHER" id="PTHR40761">
    <property type="entry name" value="CONSERVED INTEGRAL MEMBRANE ALANINE VALINE AND LEUCINE RICH PROTEIN-RELATED"/>
    <property type="match status" value="1"/>
</dbReference>
<dbReference type="NCBIfam" id="NF038012">
    <property type="entry name" value="DMT_1"/>
    <property type="match status" value="1"/>
</dbReference>
<dbReference type="PANTHER" id="PTHR40761:SF1">
    <property type="entry name" value="CONSERVED INTEGRAL MEMBRANE ALANINE VALINE AND LEUCINE RICH PROTEIN-RELATED"/>
    <property type="match status" value="1"/>
</dbReference>
<sequence>MALAIVVALALTAALCAALGIVVRQLATRDVPADRGMSPTIVTTLLRRPLWWAGTATACAGYVFQALALSRGSLVLVQPLLVSSLLFALPISARVAGQRVSRTEWAWAGLLTVALAVFVLVAHPREGHNDPSQQTWLMVALVIIPVVAVCVAWAARSIGARRAMLLAVAVGVLFGLIAVLTKLCAHRISTGSWRELMTTPAPYLLVVVSIVATVAQQSALHAGALQTSVPTMLVLEPVIAVLLGTAVLGEQLTARGVGVVALVLAVAAMATATIALGRDSGAFDERIASRP</sequence>
<reference evidence="1" key="2">
    <citation type="submission" date="2020-02" db="EMBL/GenBank/DDBJ databases">
        <authorList>
            <person name="Matsumoto Y."/>
            <person name="Motooka D."/>
            <person name="Nakamura S."/>
        </authorList>
    </citation>
    <scope>NUCLEOTIDE SEQUENCE</scope>
    <source>
        <strain evidence="1">JCM 13671</strain>
    </source>
</reference>
<dbReference type="OrthoDB" id="4382070at2"/>
<name>A0A7I7XWP8_9MYCO</name>
<proteinExistence type="predicted"/>
<dbReference type="AlphaFoldDB" id="A0A7I7XWP8"/>
<evidence type="ECO:0000313" key="1">
    <source>
        <dbReference type="EMBL" id="BBZ33574.1"/>
    </source>
</evidence>